<feature type="transmembrane region" description="Helical" evidence="1">
    <location>
        <begin position="21"/>
        <end position="42"/>
    </location>
</feature>
<keyword evidence="1" id="KW-0472">Membrane</keyword>
<evidence type="ECO:0000313" key="2">
    <source>
        <dbReference type="EMBL" id="CAB4172564.1"/>
    </source>
</evidence>
<name>A0A6J5PYZ3_9CAUD</name>
<protein>
    <submittedName>
        <fullName evidence="2">Uncharacterized protein</fullName>
    </submittedName>
</protein>
<gene>
    <name evidence="2" type="ORF">UFOVP935_42</name>
</gene>
<accession>A0A6J5PYZ3</accession>
<dbReference type="EMBL" id="LR796885">
    <property type="protein sequence ID" value="CAB4172564.1"/>
    <property type="molecule type" value="Genomic_DNA"/>
</dbReference>
<keyword evidence="1" id="KW-0812">Transmembrane</keyword>
<organism evidence="2">
    <name type="scientific">uncultured Caudovirales phage</name>
    <dbReference type="NCBI Taxonomy" id="2100421"/>
    <lineage>
        <taxon>Viruses</taxon>
        <taxon>Duplodnaviria</taxon>
        <taxon>Heunggongvirae</taxon>
        <taxon>Uroviricota</taxon>
        <taxon>Caudoviricetes</taxon>
        <taxon>Peduoviridae</taxon>
        <taxon>Maltschvirus</taxon>
        <taxon>Maltschvirus maltsch</taxon>
    </lineage>
</organism>
<sequence length="59" mass="6650">MLTAQQKRLIRPLTRQHPAAQVVLTSGALAIGPLLFVCTWVREYAETFVEVINPTGRRM</sequence>
<reference evidence="2" key="1">
    <citation type="submission" date="2020-05" db="EMBL/GenBank/DDBJ databases">
        <authorList>
            <person name="Chiriac C."/>
            <person name="Salcher M."/>
            <person name="Ghai R."/>
            <person name="Kavagutti S V."/>
        </authorList>
    </citation>
    <scope>NUCLEOTIDE SEQUENCE</scope>
</reference>
<keyword evidence="1" id="KW-1133">Transmembrane helix</keyword>
<proteinExistence type="predicted"/>
<evidence type="ECO:0000256" key="1">
    <source>
        <dbReference type="SAM" id="Phobius"/>
    </source>
</evidence>